<proteinExistence type="predicted"/>
<keyword evidence="2" id="KW-1185">Reference proteome</keyword>
<dbReference type="EMBL" id="ML978070">
    <property type="protein sequence ID" value="KAF2014830.1"/>
    <property type="molecule type" value="Genomic_DNA"/>
</dbReference>
<dbReference type="GeneID" id="54279474"/>
<dbReference type="OrthoDB" id="3766406at2759"/>
<dbReference type="Proteomes" id="UP000799778">
    <property type="component" value="Unassembled WGS sequence"/>
</dbReference>
<dbReference type="AlphaFoldDB" id="A0A6A5XQ30"/>
<evidence type="ECO:0000313" key="2">
    <source>
        <dbReference type="Proteomes" id="UP000799778"/>
    </source>
</evidence>
<reference evidence="1" key="1">
    <citation type="journal article" date="2020" name="Stud. Mycol.">
        <title>101 Dothideomycetes genomes: a test case for predicting lifestyles and emergence of pathogens.</title>
        <authorList>
            <person name="Haridas S."/>
            <person name="Albert R."/>
            <person name="Binder M."/>
            <person name="Bloem J."/>
            <person name="Labutti K."/>
            <person name="Salamov A."/>
            <person name="Andreopoulos B."/>
            <person name="Baker S."/>
            <person name="Barry K."/>
            <person name="Bills G."/>
            <person name="Bluhm B."/>
            <person name="Cannon C."/>
            <person name="Castanera R."/>
            <person name="Culley D."/>
            <person name="Daum C."/>
            <person name="Ezra D."/>
            <person name="Gonzalez J."/>
            <person name="Henrissat B."/>
            <person name="Kuo A."/>
            <person name="Liang C."/>
            <person name="Lipzen A."/>
            <person name="Lutzoni F."/>
            <person name="Magnuson J."/>
            <person name="Mondo S."/>
            <person name="Nolan M."/>
            <person name="Ohm R."/>
            <person name="Pangilinan J."/>
            <person name="Park H.-J."/>
            <person name="Ramirez L."/>
            <person name="Alfaro M."/>
            <person name="Sun H."/>
            <person name="Tritt A."/>
            <person name="Yoshinaga Y."/>
            <person name="Zwiers L.-H."/>
            <person name="Turgeon B."/>
            <person name="Goodwin S."/>
            <person name="Spatafora J."/>
            <person name="Crous P."/>
            <person name="Grigoriev I."/>
        </authorList>
    </citation>
    <scope>NUCLEOTIDE SEQUENCE</scope>
    <source>
        <strain evidence="1">CBS 175.79</strain>
    </source>
</reference>
<accession>A0A6A5XQ30</accession>
<dbReference type="RefSeq" id="XP_033383169.1">
    <property type="nucleotide sequence ID" value="XM_033522077.1"/>
</dbReference>
<sequence length="336" mass="38729">MLTACALLDLPLDVFILVWDLLPLYAQVSLALTCRPLYTTYGPAALSQLKETNESSLAQKMYFLRRLKKDVNDGSLVICGGCMKLHSVQLDESDGVYSTNGIKAADRVARIAGIPHCNSSFARALRDVQARLQDERDLGPSYFSGKHKSFTEIRYQITVDVGREGLYMLTQYDIQKNTPGKSHRLSEIRGPGFIADVAELYRTTNMDLCPHLWFGDDFTPGDGTMNDQLECCIDDFYRSWPRERDRQPSYTGKSFVEFYCEICHVDIKTKHWTTSSLTLWVWQYFDFHRLEASERPARTTIPQHNSILLEPESNTSTRQKNHAWDRMLSWWRRRTS</sequence>
<gene>
    <name evidence="1" type="ORF">BU24DRAFT_222665</name>
</gene>
<evidence type="ECO:0000313" key="1">
    <source>
        <dbReference type="EMBL" id="KAF2014830.1"/>
    </source>
</evidence>
<protein>
    <submittedName>
        <fullName evidence="1">Uncharacterized protein</fullName>
    </submittedName>
</protein>
<name>A0A6A5XQ30_9PLEO</name>
<organism evidence="1 2">
    <name type="scientific">Aaosphaeria arxii CBS 175.79</name>
    <dbReference type="NCBI Taxonomy" id="1450172"/>
    <lineage>
        <taxon>Eukaryota</taxon>
        <taxon>Fungi</taxon>
        <taxon>Dikarya</taxon>
        <taxon>Ascomycota</taxon>
        <taxon>Pezizomycotina</taxon>
        <taxon>Dothideomycetes</taxon>
        <taxon>Pleosporomycetidae</taxon>
        <taxon>Pleosporales</taxon>
        <taxon>Pleosporales incertae sedis</taxon>
        <taxon>Aaosphaeria</taxon>
    </lineage>
</organism>